<dbReference type="EMBL" id="CAUYUJ010013335">
    <property type="protein sequence ID" value="CAK0835992.1"/>
    <property type="molecule type" value="Genomic_DNA"/>
</dbReference>
<dbReference type="Gene3D" id="4.10.410.20">
    <property type="match status" value="4"/>
</dbReference>
<dbReference type="InterPro" id="IPR001212">
    <property type="entry name" value="Somatomedin_B_dom"/>
</dbReference>
<dbReference type="PROSITE" id="PS50958">
    <property type="entry name" value="SMB_2"/>
    <property type="match status" value="4"/>
</dbReference>
<comment type="caution">
    <text evidence="4">The sequence shown here is derived from an EMBL/GenBank/DDBJ whole genome shotgun (WGS) entry which is preliminary data.</text>
</comment>
<sequence>MQRTGDAQPFLDELTAEVSAAPASRAPPAHAHERRGRLPCATIPEPHRPFAGPIGGRWQLAAAALAAAACGACLAAAAAPRPRGPAGGPVGLASAEGPRAAPALRRAAAGPRAPEEELGAGRPLSTQAPARQMYDSVRTTAPPIRDIKRLEQITFHPKSRNGFSGEPELGGGEGDDSAGTAGDVESAAGTREQTAEDRSGLQVSDGGKHDAELPGKGAAARGDPEAPEGTCERYGCDTFDERNLCQCNDDCVDFRTCCPDYADVCAEPEEMTSAPPLARSDAARASCKAYGCGSFEEDRECQCNDNCEKFHSCCDDYSDECGDSPPGRGGGLDHGATTAPEADGAGQDCTEGYETRLFSWTEEKKKWCCQHKNKGCEGAPQGEGGGGGGHGGGGNGGGASCKHFGCTEDYVRGQECQCNAKCQEHDSCCEDYSAACSAAGSHTAGASRPEPGGTASSAGAEGSRGGGASVSGGFSGGSCATYGCVSFAEDHACQCNSGCEQYDSCCADFADVCTAGALGHSSAHAPAGGGPSHGNDGRGDDDYFSSEAAPAQHSSGATAQQHHVTEADYEQTPAAETDYSRPSAVAEEQLYNHTDELSESARISQIGAGRRCTKSAWTSERACPSEGTDQFYTVPVCVGGVGLRGLDVVLGILADAFFEDEAVLDPREIDGSFSLHRGLQSL</sequence>
<organism evidence="4 5">
    <name type="scientific">Prorocentrum cordatum</name>
    <dbReference type="NCBI Taxonomy" id="2364126"/>
    <lineage>
        <taxon>Eukaryota</taxon>
        <taxon>Sar</taxon>
        <taxon>Alveolata</taxon>
        <taxon>Dinophyceae</taxon>
        <taxon>Prorocentrales</taxon>
        <taxon>Prorocentraceae</taxon>
        <taxon>Prorocentrum</taxon>
    </lineage>
</organism>
<dbReference type="PANTHER" id="PTHR22917">
    <property type="entry name" value="HEMOPEXIN DOMAIN-CONTAINING PROTEIN"/>
    <property type="match status" value="1"/>
</dbReference>
<accession>A0ABN9SU73</accession>
<evidence type="ECO:0000259" key="3">
    <source>
        <dbReference type="PROSITE" id="PS50958"/>
    </source>
</evidence>
<dbReference type="Proteomes" id="UP001189429">
    <property type="component" value="Unassembled WGS sequence"/>
</dbReference>
<feature type="domain" description="SMB" evidence="3">
    <location>
        <begin position="397"/>
        <end position="441"/>
    </location>
</feature>
<dbReference type="SMART" id="SM00201">
    <property type="entry name" value="SO"/>
    <property type="match status" value="4"/>
</dbReference>
<proteinExistence type="predicted"/>
<dbReference type="SUPFAM" id="SSF90188">
    <property type="entry name" value="Somatomedin B domain"/>
    <property type="match status" value="4"/>
</dbReference>
<reference evidence="4" key="1">
    <citation type="submission" date="2023-10" db="EMBL/GenBank/DDBJ databases">
        <authorList>
            <person name="Chen Y."/>
            <person name="Shah S."/>
            <person name="Dougan E. K."/>
            <person name="Thang M."/>
            <person name="Chan C."/>
        </authorList>
    </citation>
    <scope>NUCLEOTIDE SEQUENCE [LARGE SCALE GENOMIC DNA]</scope>
</reference>
<keyword evidence="1" id="KW-1015">Disulfide bond</keyword>
<feature type="compositionally biased region" description="Polar residues" evidence="2">
    <location>
        <begin position="552"/>
        <end position="562"/>
    </location>
</feature>
<feature type="compositionally biased region" description="Low complexity" evidence="2">
    <location>
        <begin position="452"/>
        <end position="461"/>
    </location>
</feature>
<feature type="compositionally biased region" description="Low complexity" evidence="2">
    <location>
        <begin position="16"/>
        <end position="29"/>
    </location>
</feature>
<protein>
    <recommendedName>
        <fullName evidence="3">SMB domain-containing protein</fullName>
    </recommendedName>
</protein>
<evidence type="ECO:0000256" key="2">
    <source>
        <dbReference type="SAM" id="MobiDB-lite"/>
    </source>
</evidence>
<name>A0ABN9SU73_9DINO</name>
<feature type="region of interest" description="Disordered" evidence="2">
    <location>
        <begin position="444"/>
        <end position="467"/>
    </location>
</feature>
<gene>
    <name evidence="4" type="ORF">PCOR1329_LOCUS32623</name>
</gene>
<evidence type="ECO:0000313" key="4">
    <source>
        <dbReference type="EMBL" id="CAK0835992.1"/>
    </source>
</evidence>
<feature type="domain" description="SMB" evidence="3">
    <location>
        <begin position="475"/>
        <end position="522"/>
    </location>
</feature>
<evidence type="ECO:0000313" key="5">
    <source>
        <dbReference type="Proteomes" id="UP001189429"/>
    </source>
</evidence>
<feature type="domain" description="SMB" evidence="3">
    <location>
        <begin position="283"/>
        <end position="325"/>
    </location>
</feature>
<feature type="region of interest" description="Disordered" evidence="2">
    <location>
        <begin position="16"/>
        <end position="35"/>
    </location>
</feature>
<feature type="region of interest" description="Disordered" evidence="2">
    <location>
        <begin position="79"/>
        <end position="228"/>
    </location>
</feature>
<dbReference type="PROSITE" id="PS00524">
    <property type="entry name" value="SMB_1"/>
    <property type="match status" value="4"/>
</dbReference>
<dbReference type="Pfam" id="PF01033">
    <property type="entry name" value="Somatomedin_B"/>
    <property type="match status" value="3"/>
</dbReference>
<feature type="region of interest" description="Disordered" evidence="2">
    <location>
        <begin position="523"/>
        <end position="580"/>
    </location>
</feature>
<feature type="domain" description="SMB" evidence="3">
    <location>
        <begin position="227"/>
        <end position="269"/>
    </location>
</feature>
<dbReference type="InterPro" id="IPR036024">
    <property type="entry name" value="Somatomedin_B-like_dom_sf"/>
</dbReference>
<evidence type="ECO:0000256" key="1">
    <source>
        <dbReference type="ARBA" id="ARBA00023157"/>
    </source>
</evidence>
<dbReference type="InterPro" id="IPR051298">
    <property type="entry name" value="Heme_transport/Cell_adhesion"/>
</dbReference>
<dbReference type="PANTHER" id="PTHR22917:SF6">
    <property type="entry name" value="EG:8D8.2 PROTEIN-RELATED"/>
    <property type="match status" value="1"/>
</dbReference>
<keyword evidence="5" id="KW-1185">Reference proteome</keyword>
<feature type="compositionally biased region" description="Low complexity" evidence="2">
    <location>
        <begin position="91"/>
        <end position="112"/>
    </location>
</feature>